<dbReference type="Gene3D" id="3.40.50.300">
    <property type="entry name" value="P-loop containing nucleotide triphosphate hydrolases"/>
    <property type="match status" value="1"/>
</dbReference>
<dbReference type="PRINTS" id="PR00328">
    <property type="entry name" value="SAR1GTPBP"/>
</dbReference>
<dbReference type="InParanoid" id="A0A163AS51"/>
<feature type="binding site" evidence="4">
    <location>
        <position position="70"/>
    </location>
    <ligand>
        <name>GTP</name>
        <dbReference type="ChEBI" id="CHEBI:37565"/>
    </ligand>
</feature>
<reference evidence="8" key="1">
    <citation type="submission" date="2015-06" db="EMBL/GenBank/DDBJ databases">
        <title>Expansion of signal transduction pathways in fungi by whole-genome duplication.</title>
        <authorList>
            <consortium name="DOE Joint Genome Institute"/>
            <person name="Corrochano L.M."/>
            <person name="Kuo A."/>
            <person name="Marcet-Houben M."/>
            <person name="Polaino S."/>
            <person name="Salamov A."/>
            <person name="Villalobos J.M."/>
            <person name="Alvarez M.I."/>
            <person name="Avalos J."/>
            <person name="Benito E.P."/>
            <person name="Benoit I."/>
            <person name="Burger G."/>
            <person name="Camino L.P."/>
            <person name="Canovas D."/>
            <person name="Cerda-Olmedo E."/>
            <person name="Cheng J.-F."/>
            <person name="Dominguez A."/>
            <person name="Elias M."/>
            <person name="Eslava A.P."/>
            <person name="Glaser F."/>
            <person name="Grimwood J."/>
            <person name="Gutierrez G."/>
            <person name="Heitman J."/>
            <person name="Henrissat B."/>
            <person name="Iturriaga E.A."/>
            <person name="Lang B.F."/>
            <person name="Lavin J.L."/>
            <person name="Lee S."/>
            <person name="Li W."/>
            <person name="Lindquist E."/>
            <person name="Lopez-Garcia S."/>
            <person name="Luque E.M."/>
            <person name="Marcos A.T."/>
            <person name="Martin J."/>
            <person name="McCluskey K."/>
            <person name="Medina H.R."/>
            <person name="Miralles-Duran A."/>
            <person name="Miyazaki A."/>
            <person name="Munoz-Torres E."/>
            <person name="Oguiza J.A."/>
            <person name="Ohm R."/>
            <person name="Olmedo M."/>
            <person name="Orejas M."/>
            <person name="Ortiz-Castellanos L."/>
            <person name="Pisabarro A.G."/>
            <person name="Rodriguez-Romero J."/>
            <person name="Ruiz-Herrera J."/>
            <person name="Ruiz-Vazquez R."/>
            <person name="Sanz C."/>
            <person name="Schackwitz W."/>
            <person name="Schmutz J."/>
            <person name="Shahriari M."/>
            <person name="Shelest E."/>
            <person name="Silva-Franco F."/>
            <person name="Soanes D."/>
            <person name="Syed K."/>
            <person name="Tagua V.G."/>
            <person name="Talbot N.J."/>
            <person name="Thon M."/>
            <person name="De vries R.P."/>
            <person name="Wiebenga A."/>
            <person name="Yadav J.S."/>
            <person name="Braun E.L."/>
            <person name="Baker S."/>
            <person name="Garre V."/>
            <person name="Horwitz B."/>
            <person name="Torres-Martinez S."/>
            <person name="Idnurm A."/>
            <person name="Herrera-Estrella A."/>
            <person name="Gabaldon T."/>
            <person name="Grigoriev I.V."/>
        </authorList>
    </citation>
    <scope>NUCLEOTIDE SEQUENCE [LARGE SCALE GENOMIC DNA]</scope>
    <source>
        <strain evidence="8">NRRL 1555(-)</strain>
    </source>
</reference>
<accession>A0A163AS51</accession>
<dbReference type="InterPro" id="IPR005225">
    <property type="entry name" value="Small_GTP-bd"/>
</dbReference>
<dbReference type="GO" id="GO:0003924">
    <property type="term" value="F:GTPase activity"/>
    <property type="evidence" value="ECO:0007669"/>
    <property type="project" value="InterPro"/>
</dbReference>
<evidence type="ECO:0000256" key="6">
    <source>
        <dbReference type="RuleBase" id="RU003925"/>
    </source>
</evidence>
<protein>
    <recommendedName>
        <fullName evidence="9">ADP-ribosylation factor</fullName>
    </recommendedName>
</protein>
<proteinExistence type="inferred from homology"/>
<keyword evidence="3 4" id="KW-0342">GTP-binding</keyword>
<dbReference type="STRING" id="763407.A0A163AS51"/>
<dbReference type="PROSITE" id="PS51417">
    <property type="entry name" value="ARF"/>
    <property type="match status" value="1"/>
</dbReference>
<name>A0A163AS51_PHYB8</name>
<dbReference type="SUPFAM" id="SSF52540">
    <property type="entry name" value="P-loop containing nucleoside triphosphate hydrolases"/>
    <property type="match status" value="1"/>
</dbReference>
<evidence type="ECO:0000256" key="5">
    <source>
        <dbReference type="PIRSR" id="PIRSR606689-2"/>
    </source>
</evidence>
<dbReference type="GO" id="GO:0046872">
    <property type="term" value="F:metal ion binding"/>
    <property type="evidence" value="ECO:0007669"/>
    <property type="project" value="UniProtKB-KW"/>
</dbReference>
<dbReference type="InterPro" id="IPR006689">
    <property type="entry name" value="Small_GTPase_ARF/SAR"/>
</dbReference>
<evidence type="ECO:0000256" key="3">
    <source>
        <dbReference type="ARBA" id="ARBA00023134"/>
    </source>
</evidence>
<dbReference type="PROSITE" id="PS51419">
    <property type="entry name" value="RAB"/>
    <property type="match status" value="1"/>
</dbReference>
<feature type="binding site" evidence="4">
    <location>
        <begin position="24"/>
        <end position="31"/>
    </location>
    <ligand>
        <name>GTP</name>
        <dbReference type="ChEBI" id="CHEBI:37565"/>
    </ligand>
</feature>
<evidence type="ECO:0000313" key="7">
    <source>
        <dbReference type="EMBL" id="OAD75421.1"/>
    </source>
</evidence>
<gene>
    <name evidence="7" type="ORF">PHYBLDRAFT_143665</name>
</gene>
<dbReference type="InterPro" id="IPR027417">
    <property type="entry name" value="P-loop_NTPase"/>
</dbReference>
<dbReference type="Pfam" id="PF00025">
    <property type="entry name" value="Arf"/>
    <property type="match status" value="1"/>
</dbReference>
<feature type="binding site" evidence="5">
    <location>
        <position position="31"/>
    </location>
    <ligand>
        <name>Mg(2+)</name>
        <dbReference type="ChEBI" id="CHEBI:18420"/>
    </ligand>
</feature>
<evidence type="ECO:0000256" key="2">
    <source>
        <dbReference type="ARBA" id="ARBA00022741"/>
    </source>
</evidence>
<dbReference type="GO" id="GO:0005525">
    <property type="term" value="F:GTP binding"/>
    <property type="evidence" value="ECO:0007669"/>
    <property type="project" value="UniProtKB-KW"/>
</dbReference>
<dbReference type="SMART" id="SM00177">
    <property type="entry name" value="ARF"/>
    <property type="match status" value="1"/>
</dbReference>
<keyword evidence="8" id="KW-1185">Reference proteome</keyword>
<dbReference type="EMBL" id="KV440977">
    <property type="protein sequence ID" value="OAD75421.1"/>
    <property type="molecule type" value="Genomic_DNA"/>
</dbReference>
<comment type="similarity">
    <text evidence="1 6">Belongs to the small GTPase superfamily. Arf family.</text>
</comment>
<dbReference type="FunFam" id="3.40.50.300:FF:000412">
    <property type="entry name" value="ADP-ribosylation factor 1"/>
    <property type="match status" value="1"/>
</dbReference>
<dbReference type="NCBIfam" id="TIGR00231">
    <property type="entry name" value="small_GTP"/>
    <property type="match status" value="1"/>
</dbReference>
<feature type="binding site" evidence="4">
    <location>
        <begin position="126"/>
        <end position="129"/>
    </location>
    <ligand>
        <name>GTP</name>
        <dbReference type="ChEBI" id="CHEBI:37565"/>
    </ligand>
</feature>
<evidence type="ECO:0008006" key="9">
    <source>
        <dbReference type="Google" id="ProtNLM"/>
    </source>
</evidence>
<feature type="binding site" evidence="5">
    <location>
        <position position="48"/>
    </location>
    <ligand>
        <name>Mg(2+)</name>
        <dbReference type="ChEBI" id="CHEBI:18420"/>
    </ligand>
</feature>
<dbReference type="GeneID" id="28991944"/>
<organism evidence="7 8">
    <name type="scientific">Phycomyces blakesleeanus (strain ATCC 8743b / DSM 1359 / FGSC 10004 / NBRC 33097 / NRRL 1555)</name>
    <dbReference type="NCBI Taxonomy" id="763407"/>
    <lineage>
        <taxon>Eukaryota</taxon>
        <taxon>Fungi</taxon>
        <taxon>Fungi incertae sedis</taxon>
        <taxon>Mucoromycota</taxon>
        <taxon>Mucoromycotina</taxon>
        <taxon>Mucoromycetes</taxon>
        <taxon>Mucorales</taxon>
        <taxon>Phycomycetaceae</taxon>
        <taxon>Phycomyces</taxon>
    </lineage>
</organism>
<dbReference type="RefSeq" id="XP_018293461.1">
    <property type="nucleotide sequence ID" value="XM_018431038.1"/>
</dbReference>
<sequence>MGASISRLVSKLFGKKETKILMLGLDGVGKTTILYQLKLKKTLSTIQTVVFNVDFVNYKNIKLNIWDVGGQDKIRVLWRHYYTGTQCLVFVIDAHDYDRIDEASRELHRVLADQEMQECVLLVLANKQDLPKAMSPATVAKELNLENITQKYNVLPCCAITGKGLQEALYWISENIKAAARLDS</sequence>
<evidence type="ECO:0000313" key="8">
    <source>
        <dbReference type="Proteomes" id="UP000077315"/>
    </source>
</evidence>
<dbReference type="SMART" id="SM00175">
    <property type="entry name" value="RAB"/>
    <property type="match status" value="1"/>
</dbReference>
<dbReference type="OrthoDB" id="2011769at2759"/>
<dbReference type="GO" id="GO:0030010">
    <property type="term" value="P:establishment of cell polarity"/>
    <property type="evidence" value="ECO:0007669"/>
    <property type="project" value="UniProtKB-ARBA"/>
</dbReference>
<dbReference type="VEuPathDB" id="FungiDB:PHYBLDRAFT_143665"/>
<dbReference type="SMART" id="SM00178">
    <property type="entry name" value="SAR"/>
    <property type="match status" value="1"/>
</dbReference>
<evidence type="ECO:0000256" key="4">
    <source>
        <dbReference type="PIRSR" id="PIRSR606689-1"/>
    </source>
</evidence>
<keyword evidence="5" id="KW-0479">Metal-binding</keyword>
<evidence type="ECO:0000256" key="1">
    <source>
        <dbReference type="ARBA" id="ARBA00010290"/>
    </source>
</evidence>
<dbReference type="AlphaFoldDB" id="A0A163AS51"/>
<keyword evidence="2 4" id="KW-0547">Nucleotide-binding</keyword>
<keyword evidence="5" id="KW-0460">Magnesium</keyword>
<dbReference type="Proteomes" id="UP000077315">
    <property type="component" value="Unassembled WGS sequence"/>
</dbReference>
<dbReference type="PANTHER" id="PTHR11711">
    <property type="entry name" value="ADP RIBOSYLATION FACTOR-RELATED"/>
    <property type="match status" value="1"/>
</dbReference>
<dbReference type="InterPro" id="IPR024156">
    <property type="entry name" value="Small_GTPase_ARF"/>
</dbReference>